<organism evidence="2 3">
    <name type="scientific">Leucothrix arctica</name>
    <dbReference type="NCBI Taxonomy" id="1481894"/>
    <lineage>
        <taxon>Bacteria</taxon>
        <taxon>Pseudomonadati</taxon>
        <taxon>Pseudomonadota</taxon>
        <taxon>Gammaproteobacteria</taxon>
        <taxon>Thiotrichales</taxon>
        <taxon>Thiotrichaceae</taxon>
        <taxon>Leucothrix</taxon>
    </lineage>
</organism>
<keyword evidence="1" id="KW-0812">Transmembrane</keyword>
<protein>
    <submittedName>
        <fullName evidence="2">Uncharacterized protein</fullName>
    </submittedName>
</protein>
<gene>
    <name evidence="2" type="ORF">DKT75_03110</name>
</gene>
<feature type="transmembrane region" description="Helical" evidence="1">
    <location>
        <begin position="17"/>
        <end position="36"/>
    </location>
</feature>
<evidence type="ECO:0000313" key="3">
    <source>
        <dbReference type="Proteomes" id="UP000245506"/>
    </source>
</evidence>
<evidence type="ECO:0000256" key="1">
    <source>
        <dbReference type="SAM" id="Phobius"/>
    </source>
</evidence>
<dbReference type="RefSeq" id="WP_109821964.1">
    <property type="nucleotide sequence ID" value="NZ_QGKL01000010.1"/>
</dbReference>
<name>A0A317CJS2_9GAMM</name>
<proteinExistence type="predicted"/>
<dbReference type="AlphaFoldDB" id="A0A317CJS2"/>
<dbReference type="EMBL" id="QGKL01000010">
    <property type="protein sequence ID" value="PWQ98808.1"/>
    <property type="molecule type" value="Genomic_DNA"/>
</dbReference>
<reference evidence="2 3" key="1">
    <citation type="submission" date="2018-05" db="EMBL/GenBank/DDBJ databases">
        <title>Leucothrix arctica sp. nov., isolated from Arctic seawater.</title>
        <authorList>
            <person name="Choi A."/>
            <person name="Baek K."/>
        </authorList>
    </citation>
    <scope>NUCLEOTIDE SEQUENCE [LARGE SCALE GENOMIC DNA]</scope>
    <source>
        <strain evidence="2 3">IMCC9719</strain>
    </source>
</reference>
<evidence type="ECO:0000313" key="2">
    <source>
        <dbReference type="EMBL" id="PWQ98808.1"/>
    </source>
</evidence>
<keyword evidence="1" id="KW-0472">Membrane</keyword>
<accession>A0A317CJS2</accession>
<keyword evidence="3" id="KW-1185">Reference proteome</keyword>
<sequence>MPSTAIANPTTSASTPWLWPLLILLIIAIPTGVIVYSQKISKQVDSIEQEQVSQYQSRDYLLAQSDALNINWMRTLNSIAKDIKGDIVWSTSIQKGIMRFVNLPKLPSDRQYHLLAYDLQSSSQDPISIVKFTPEIKVPTEMLVPFTTDRTIGKPYKFMVMLDYKDSSLTDEPLLLAQP</sequence>
<comment type="caution">
    <text evidence="2">The sequence shown here is derived from an EMBL/GenBank/DDBJ whole genome shotgun (WGS) entry which is preliminary data.</text>
</comment>
<dbReference type="Proteomes" id="UP000245506">
    <property type="component" value="Unassembled WGS sequence"/>
</dbReference>
<keyword evidence="1" id="KW-1133">Transmembrane helix</keyword>